<reference evidence="9 10" key="1">
    <citation type="submission" date="2017-09" db="EMBL/GenBank/DDBJ databases">
        <title>Genomics of the genus Arcobacter.</title>
        <authorList>
            <person name="Perez-Cataluna A."/>
            <person name="Figueras M.J."/>
            <person name="Salas-Masso N."/>
        </authorList>
    </citation>
    <scope>NUCLEOTIDE SEQUENCE [LARGE SCALE GENOMIC DNA]</scope>
    <source>
        <strain evidence="9 10">F156-34</strain>
    </source>
</reference>
<dbReference type="GO" id="GO:0004180">
    <property type="term" value="F:carboxypeptidase activity"/>
    <property type="evidence" value="ECO:0007669"/>
    <property type="project" value="UniProtKB-ARBA"/>
</dbReference>
<dbReference type="PANTHER" id="PTHR41533">
    <property type="entry name" value="L,D-TRANSPEPTIDASE HI_1667-RELATED"/>
    <property type="match status" value="1"/>
</dbReference>
<evidence type="ECO:0000256" key="5">
    <source>
        <dbReference type="ARBA" id="ARBA00022984"/>
    </source>
</evidence>
<dbReference type="GO" id="GO:0071555">
    <property type="term" value="P:cell wall organization"/>
    <property type="evidence" value="ECO:0007669"/>
    <property type="project" value="UniProtKB-UniRule"/>
</dbReference>
<dbReference type="RefSeq" id="WP_129060216.1">
    <property type="nucleotide sequence ID" value="NZ_NXIE01000001.1"/>
</dbReference>
<evidence type="ECO:0000259" key="8">
    <source>
        <dbReference type="PROSITE" id="PS52029"/>
    </source>
</evidence>
<sequence length="549" mass="65812">MKTKILFLFLIILLSHSIEVFASFDLKTKDTLNIQKYYSSFKKEIIWFEKNKELKDIAFKLIYEIKNNKTLEPFINKLFEIERIEKLLEKKNYLSKKEISLIDILLTQSYEKYMNYLSKGYINWQDFLSYLKNLEKNKQIKAKWLKYQANKNNVTLLKKAFKENNIRIAINQVDFSLHYAKKLEKKIEKLQNLLNDGGYTKVPQKKEFLKRGDFSPEIKYLRQRLYESKDLNTFSCEKIEENCLEYFDNKLYKAVIQFQKRYGLIQDGIVGNQTFEKLNMPIEKKIKKIRINLERMRWLPRNLGNTYILINIPEYKLKVFQENKLALKMNVIVGKQNSPTPIFSHRMSKITINPYWKIPQTIVKDEIIPKLVRDSSYLIKENIRVHENWEPNSAEFNSLNINWIDYLNNDLIGTPKKAPMRFIQEPGGTNPLGKIKFMFPNQYSVYLHDTPDKNYFKLNNRMLSHGCVRIEKPFELFEKISLLDNNISQLDKDIFEEKKETSFILSNKIPVHFIYLTTWVDEKDKLQFRKDIYEYDKIQEKILFKSTFM</sequence>
<dbReference type="CDD" id="cd16913">
    <property type="entry name" value="YkuD_like"/>
    <property type="match status" value="1"/>
</dbReference>
<dbReference type="UniPathway" id="UPA00219"/>
<protein>
    <recommendedName>
        <fullName evidence="8">L,D-TPase catalytic domain-containing protein</fullName>
    </recommendedName>
</protein>
<dbReference type="GO" id="GO:0009252">
    <property type="term" value="P:peptidoglycan biosynthetic process"/>
    <property type="evidence" value="ECO:0007669"/>
    <property type="project" value="UniProtKB-UniPathway"/>
</dbReference>
<feature type="active site" description="Proton donor/acceptor" evidence="7">
    <location>
        <position position="448"/>
    </location>
</feature>
<gene>
    <name evidence="9" type="ORF">CP965_01260</name>
</gene>
<evidence type="ECO:0000256" key="3">
    <source>
        <dbReference type="ARBA" id="ARBA00022679"/>
    </source>
</evidence>
<feature type="domain" description="L,D-TPase catalytic" evidence="8">
    <location>
        <begin position="306"/>
        <end position="490"/>
    </location>
</feature>
<keyword evidence="10" id="KW-1185">Reference proteome</keyword>
<evidence type="ECO:0000256" key="4">
    <source>
        <dbReference type="ARBA" id="ARBA00022960"/>
    </source>
</evidence>
<dbReference type="SUPFAM" id="SSF141523">
    <property type="entry name" value="L,D-transpeptidase catalytic domain-like"/>
    <property type="match status" value="1"/>
</dbReference>
<dbReference type="GO" id="GO:0008360">
    <property type="term" value="P:regulation of cell shape"/>
    <property type="evidence" value="ECO:0007669"/>
    <property type="project" value="UniProtKB-UniRule"/>
</dbReference>
<dbReference type="PANTHER" id="PTHR41533:SF2">
    <property type="entry name" value="BLR7131 PROTEIN"/>
    <property type="match status" value="1"/>
</dbReference>
<dbReference type="OrthoDB" id="9778545at2"/>
<dbReference type="Pfam" id="PF01471">
    <property type="entry name" value="PG_binding_1"/>
    <property type="match status" value="1"/>
</dbReference>
<dbReference type="InterPro" id="IPR002477">
    <property type="entry name" value="Peptidoglycan-bd-like"/>
</dbReference>
<feature type="active site" description="Nucleophile" evidence="7">
    <location>
        <position position="467"/>
    </location>
</feature>
<dbReference type="Proteomes" id="UP000289718">
    <property type="component" value="Unassembled WGS sequence"/>
</dbReference>
<comment type="pathway">
    <text evidence="1 7">Cell wall biogenesis; peptidoglycan biosynthesis.</text>
</comment>
<dbReference type="SUPFAM" id="SSF47090">
    <property type="entry name" value="PGBD-like"/>
    <property type="match status" value="1"/>
</dbReference>
<dbReference type="PROSITE" id="PS52029">
    <property type="entry name" value="LD_TPASE"/>
    <property type="match status" value="1"/>
</dbReference>
<dbReference type="EMBL" id="NXIE01000001">
    <property type="protein sequence ID" value="RXK14104.1"/>
    <property type="molecule type" value="Genomic_DNA"/>
</dbReference>
<organism evidence="9 10">
    <name type="scientific">Halarcobacter mediterraneus</name>
    <dbReference type="NCBI Taxonomy" id="2023153"/>
    <lineage>
        <taxon>Bacteria</taxon>
        <taxon>Pseudomonadati</taxon>
        <taxon>Campylobacterota</taxon>
        <taxon>Epsilonproteobacteria</taxon>
        <taxon>Campylobacterales</taxon>
        <taxon>Arcobacteraceae</taxon>
        <taxon>Halarcobacter</taxon>
    </lineage>
</organism>
<dbReference type="Gene3D" id="2.40.440.10">
    <property type="entry name" value="L,D-transpeptidase catalytic domain-like"/>
    <property type="match status" value="1"/>
</dbReference>
<comment type="similarity">
    <text evidence="2">Belongs to the YkuD family.</text>
</comment>
<accession>A0A4Q1AVA4</accession>
<keyword evidence="6 7" id="KW-0961">Cell wall biogenesis/degradation</keyword>
<dbReference type="InterPro" id="IPR052905">
    <property type="entry name" value="LD-transpeptidase_YkuD-like"/>
</dbReference>
<evidence type="ECO:0000256" key="2">
    <source>
        <dbReference type="ARBA" id="ARBA00005992"/>
    </source>
</evidence>
<name>A0A4Q1AVA4_9BACT</name>
<dbReference type="InterPro" id="IPR036366">
    <property type="entry name" value="PGBDSf"/>
</dbReference>
<dbReference type="InterPro" id="IPR038063">
    <property type="entry name" value="Transpep_catalytic_dom"/>
</dbReference>
<evidence type="ECO:0000313" key="10">
    <source>
        <dbReference type="Proteomes" id="UP000289718"/>
    </source>
</evidence>
<evidence type="ECO:0000256" key="1">
    <source>
        <dbReference type="ARBA" id="ARBA00004752"/>
    </source>
</evidence>
<dbReference type="AlphaFoldDB" id="A0A4Q1AVA4"/>
<dbReference type="InterPro" id="IPR005490">
    <property type="entry name" value="LD_TPept_cat_dom"/>
</dbReference>
<dbReference type="Gene3D" id="1.10.101.10">
    <property type="entry name" value="PGBD-like superfamily/PGBD"/>
    <property type="match status" value="1"/>
</dbReference>
<dbReference type="Pfam" id="PF03734">
    <property type="entry name" value="YkuD"/>
    <property type="match status" value="1"/>
</dbReference>
<dbReference type="InterPro" id="IPR036365">
    <property type="entry name" value="PGBD-like_sf"/>
</dbReference>
<keyword evidence="5 7" id="KW-0573">Peptidoglycan synthesis</keyword>
<dbReference type="GO" id="GO:0016740">
    <property type="term" value="F:transferase activity"/>
    <property type="evidence" value="ECO:0007669"/>
    <property type="project" value="UniProtKB-KW"/>
</dbReference>
<evidence type="ECO:0000313" key="9">
    <source>
        <dbReference type="EMBL" id="RXK14104.1"/>
    </source>
</evidence>
<comment type="caution">
    <text evidence="9">The sequence shown here is derived from an EMBL/GenBank/DDBJ whole genome shotgun (WGS) entry which is preliminary data.</text>
</comment>
<evidence type="ECO:0000256" key="6">
    <source>
        <dbReference type="ARBA" id="ARBA00023316"/>
    </source>
</evidence>
<evidence type="ECO:0000256" key="7">
    <source>
        <dbReference type="PROSITE-ProRule" id="PRU01373"/>
    </source>
</evidence>
<proteinExistence type="inferred from homology"/>
<keyword evidence="4 7" id="KW-0133">Cell shape</keyword>
<keyword evidence="3" id="KW-0808">Transferase</keyword>
<dbReference type="InterPro" id="IPR045380">
    <property type="entry name" value="LD_TPept_scaffold_dom"/>
</dbReference>
<dbReference type="Pfam" id="PF20142">
    <property type="entry name" value="Scaffold"/>
    <property type="match status" value="1"/>
</dbReference>